<dbReference type="PANTHER" id="PTHR36617:SF15">
    <property type="entry name" value="REVERSE TRANSCRIPTASE ZINC-BINDING DOMAIN-CONTAINING PROTEIN"/>
    <property type="match status" value="1"/>
</dbReference>
<protein>
    <submittedName>
        <fullName evidence="1">RNA-directed DNA polymerase, eukaryota, reverse transcriptase zinc-binding domain protein</fullName>
    </submittedName>
</protein>
<comment type="caution">
    <text evidence="1">The sequence shown here is derived from an EMBL/GenBank/DDBJ whole genome shotgun (WGS) entry which is preliminary data.</text>
</comment>
<keyword evidence="1" id="KW-0548">Nucleotidyltransferase</keyword>
<evidence type="ECO:0000313" key="1">
    <source>
        <dbReference type="EMBL" id="GEU33768.1"/>
    </source>
</evidence>
<dbReference type="AlphaFoldDB" id="A0A6L2J9T8"/>
<gene>
    <name evidence="1" type="ORF">Tci_005746</name>
</gene>
<accession>A0A6L2J9T8</accession>
<reference evidence="1" key="1">
    <citation type="journal article" date="2019" name="Sci. Rep.">
        <title>Draft genome of Tanacetum cinerariifolium, the natural source of mosquito coil.</title>
        <authorList>
            <person name="Yamashiro T."/>
            <person name="Shiraishi A."/>
            <person name="Satake H."/>
            <person name="Nakayama K."/>
        </authorList>
    </citation>
    <scope>NUCLEOTIDE SEQUENCE</scope>
</reference>
<name>A0A6L2J9T8_TANCI</name>
<sequence length="184" mass="21281">MNRALMIKWVWRFKLDNTSLWASFIKAKHDKDGLFGKSVKSPFPSMDIIRDLDNLKNQCIDLLGLFEKKMGNCLDTSFWEASWKGDKAFKFLYLHIYALETCKQINVVSKMAHDNVGFSLRRIPISSAELEQFNDMSNFLVGFQLPNMKDRWSWSLSGSGDFSTASVRKFIDGHLLPEVSYKFC</sequence>
<proteinExistence type="predicted"/>
<keyword evidence="1" id="KW-0808">Transferase</keyword>
<keyword evidence="1" id="KW-0695">RNA-directed DNA polymerase</keyword>
<dbReference type="GO" id="GO:0003964">
    <property type="term" value="F:RNA-directed DNA polymerase activity"/>
    <property type="evidence" value="ECO:0007669"/>
    <property type="project" value="UniProtKB-KW"/>
</dbReference>
<organism evidence="1">
    <name type="scientific">Tanacetum cinerariifolium</name>
    <name type="common">Dalmatian daisy</name>
    <name type="synonym">Chrysanthemum cinerariifolium</name>
    <dbReference type="NCBI Taxonomy" id="118510"/>
    <lineage>
        <taxon>Eukaryota</taxon>
        <taxon>Viridiplantae</taxon>
        <taxon>Streptophyta</taxon>
        <taxon>Embryophyta</taxon>
        <taxon>Tracheophyta</taxon>
        <taxon>Spermatophyta</taxon>
        <taxon>Magnoliopsida</taxon>
        <taxon>eudicotyledons</taxon>
        <taxon>Gunneridae</taxon>
        <taxon>Pentapetalae</taxon>
        <taxon>asterids</taxon>
        <taxon>campanulids</taxon>
        <taxon>Asterales</taxon>
        <taxon>Asteraceae</taxon>
        <taxon>Asteroideae</taxon>
        <taxon>Anthemideae</taxon>
        <taxon>Anthemidinae</taxon>
        <taxon>Tanacetum</taxon>
    </lineage>
</organism>
<dbReference type="PANTHER" id="PTHR36617">
    <property type="entry name" value="PROTEIN, PUTATIVE-RELATED"/>
    <property type="match status" value="1"/>
</dbReference>
<dbReference type="EMBL" id="BKCJ010000502">
    <property type="protein sequence ID" value="GEU33768.1"/>
    <property type="molecule type" value="Genomic_DNA"/>
</dbReference>